<evidence type="ECO:0000256" key="1">
    <source>
        <dbReference type="SAM" id="MobiDB-lite"/>
    </source>
</evidence>
<dbReference type="Pfam" id="PF12222">
    <property type="entry name" value="PNGaseA"/>
    <property type="match status" value="1"/>
</dbReference>
<dbReference type="Proteomes" id="UP000799640">
    <property type="component" value="Unassembled WGS sequence"/>
</dbReference>
<dbReference type="Pfam" id="PF25156">
    <property type="entry name" value="PNGase_A_C"/>
    <property type="match status" value="1"/>
</dbReference>
<feature type="domain" description="Peptide N-acetyl-beta-D-glucosaminyl asparaginase amidase A N-terminal" evidence="2">
    <location>
        <begin position="14"/>
        <end position="326"/>
    </location>
</feature>
<evidence type="ECO:0000313" key="4">
    <source>
        <dbReference type="Proteomes" id="UP000799640"/>
    </source>
</evidence>
<reference evidence="3" key="1">
    <citation type="journal article" date="2020" name="Stud. Mycol.">
        <title>101 Dothideomycetes genomes: a test case for predicting lifestyles and emergence of pathogens.</title>
        <authorList>
            <person name="Haridas S."/>
            <person name="Albert R."/>
            <person name="Binder M."/>
            <person name="Bloem J."/>
            <person name="Labutti K."/>
            <person name="Salamov A."/>
            <person name="Andreopoulos B."/>
            <person name="Baker S."/>
            <person name="Barry K."/>
            <person name="Bills G."/>
            <person name="Bluhm B."/>
            <person name="Cannon C."/>
            <person name="Castanera R."/>
            <person name="Culley D."/>
            <person name="Daum C."/>
            <person name="Ezra D."/>
            <person name="Gonzalez J."/>
            <person name="Henrissat B."/>
            <person name="Kuo A."/>
            <person name="Liang C."/>
            <person name="Lipzen A."/>
            <person name="Lutzoni F."/>
            <person name="Magnuson J."/>
            <person name="Mondo S."/>
            <person name="Nolan M."/>
            <person name="Ohm R."/>
            <person name="Pangilinan J."/>
            <person name="Park H.-J."/>
            <person name="Ramirez L."/>
            <person name="Alfaro M."/>
            <person name="Sun H."/>
            <person name="Tritt A."/>
            <person name="Yoshinaga Y."/>
            <person name="Zwiers L.-H."/>
            <person name="Turgeon B."/>
            <person name="Goodwin S."/>
            <person name="Spatafora J."/>
            <person name="Crous P."/>
            <person name="Grigoriev I."/>
        </authorList>
    </citation>
    <scope>NUCLEOTIDE SEQUENCE</scope>
    <source>
        <strain evidence="3">CBS 262.69</strain>
    </source>
</reference>
<dbReference type="AlphaFoldDB" id="A0A6G1HSH5"/>
<name>A0A6G1HSH5_9PEZI</name>
<dbReference type="EMBL" id="ML996698">
    <property type="protein sequence ID" value="KAF2398952.1"/>
    <property type="molecule type" value="Genomic_DNA"/>
</dbReference>
<dbReference type="InterPro" id="IPR056948">
    <property type="entry name" value="PNGaseA_N"/>
</dbReference>
<gene>
    <name evidence="3" type="ORF">EJ06DRAFT_557491</name>
</gene>
<dbReference type="OrthoDB" id="1612078at2759"/>
<organism evidence="3 4">
    <name type="scientific">Trichodelitschia bisporula</name>
    <dbReference type="NCBI Taxonomy" id="703511"/>
    <lineage>
        <taxon>Eukaryota</taxon>
        <taxon>Fungi</taxon>
        <taxon>Dikarya</taxon>
        <taxon>Ascomycota</taxon>
        <taxon>Pezizomycotina</taxon>
        <taxon>Dothideomycetes</taxon>
        <taxon>Dothideomycetes incertae sedis</taxon>
        <taxon>Phaeotrichales</taxon>
        <taxon>Phaeotrichaceae</taxon>
        <taxon>Trichodelitschia</taxon>
    </lineage>
</organism>
<feature type="compositionally biased region" description="Polar residues" evidence="1">
    <location>
        <begin position="480"/>
        <end position="498"/>
    </location>
</feature>
<evidence type="ECO:0000313" key="3">
    <source>
        <dbReference type="EMBL" id="KAF2398952.1"/>
    </source>
</evidence>
<feature type="region of interest" description="Disordered" evidence="1">
    <location>
        <begin position="471"/>
        <end position="498"/>
    </location>
</feature>
<keyword evidence="4" id="KW-1185">Reference proteome</keyword>
<protein>
    <recommendedName>
        <fullName evidence="2">Peptide N-acetyl-beta-D-glucosaminyl asparaginase amidase A N-terminal domain-containing protein</fullName>
    </recommendedName>
</protein>
<sequence>MDVVQIAPPVAFPASECQQTLMVHSFAWSYGKPFAASYQPPACSFNRVTLNFTVTSSGRQFDRLAIMYLTDTEIWRTSTAEPTANGIIWTYIKDVSNYLALWRHPQKLIFDLGNLIDSTYTGPFNTTLTATFFTTPEQPAPANVIIPVSARRSSQNQSSAFSVPEVPAVSSLTIPRNTKRAVFSISACGQADEEFWWSNALSSLTGTYQNNTLLGFSPFREVQLLIDGKLAGVVWPFPVIFTGGVVPGFWRPIVGIDAYDLREDEIDVTPWLGVLSDGKEHVFEILIRGIVDDGQGGAVLSSVGNYWVVTGKLFLWLDPPGAVTRGSVPVFNAPDPTLVVSSAITQKPDGGNDTFTQKAYAQRQFSLAADITTTSGRKRATWSQSLSFTNDGWYGDDGNAQVNTQLTSGNEASGSGYTRRFSYPLYVESFVKTEKSSRNLSIDAVMDRIKDVTVVGRSAFPTGLESFDDGPFEGSRLRTRQNGSASYMSVPSQNRSSSWGGTEQTLSFWGLQAGSAADGALEQNDQVDLYWRHALAINGSIVDDSDAGANRVPYQIQTPIAGQNSGELRMEFPVFIGPVVPGRRPHIA</sequence>
<evidence type="ECO:0000259" key="2">
    <source>
        <dbReference type="Pfam" id="PF12222"/>
    </source>
</evidence>
<proteinExistence type="predicted"/>
<dbReference type="PANTHER" id="PTHR31104">
    <property type="entry name" value="PEPTIDE-N4-(N-ACETYL-BETA-GLUCOSAMINYL)ASPARAGINE AMIDASE A PROTEIN"/>
    <property type="match status" value="1"/>
</dbReference>
<accession>A0A6G1HSH5</accession>
<dbReference type="InterPro" id="IPR021102">
    <property type="entry name" value="PNGase_A"/>
</dbReference>